<evidence type="ECO:0000313" key="1">
    <source>
        <dbReference type="EMBL" id="VAW90486.1"/>
    </source>
</evidence>
<dbReference type="EMBL" id="UOFQ01000196">
    <property type="protein sequence ID" value="VAW90486.1"/>
    <property type="molecule type" value="Genomic_DNA"/>
</dbReference>
<gene>
    <name evidence="1" type="ORF">MNBD_GAMMA17-1491</name>
</gene>
<sequence length="155" mass="18176">ETVCHAVENESHWHTNAALLLRHAEACEHLHQKPEALLSWFKLCWQFPEQCDIFESSNNHELRQQWIHFLELEPEMPVQAFPAWLLLTKPGLIKQLPEPSAIPDVACPASYVTMYQLQQKRMQTHAESRNDNTIALRTQLKQQNPELFQHFMNNV</sequence>
<feature type="non-terminal residue" evidence="1">
    <location>
        <position position="1"/>
    </location>
</feature>
<dbReference type="AlphaFoldDB" id="A0A3B1ACN1"/>
<name>A0A3B1ACN1_9ZZZZ</name>
<proteinExistence type="predicted"/>
<organism evidence="1">
    <name type="scientific">hydrothermal vent metagenome</name>
    <dbReference type="NCBI Taxonomy" id="652676"/>
    <lineage>
        <taxon>unclassified sequences</taxon>
        <taxon>metagenomes</taxon>
        <taxon>ecological metagenomes</taxon>
    </lineage>
</organism>
<reference evidence="1" key="1">
    <citation type="submission" date="2018-06" db="EMBL/GenBank/DDBJ databases">
        <authorList>
            <person name="Zhirakovskaya E."/>
        </authorList>
    </citation>
    <scope>NUCLEOTIDE SEQUENCE</scope>
</reference>
<accession>A0A3B1ACN1</accession>
<protein>
    <submittedName>
        <fullName evidence="1">Uncharacterized protein</fullName>
    </submittedName>
</protein>